<keyword evidence="1" id="KW-1133">Transmembrane helix</keyword>
<feature type="transmembrane region" description="Helical" evidence="1">
    <location>
        <begin position="76"/>
        <end position="93"/>
    </location>
</feature>
<feature type="transmembrane region" description="Helical" evidence="1">
    <location>
        <begin position="12"/>
        <end position="31"/>
    </location>
</feature>
<organism evidence="3 4">
    <name type="scientific">Psychrobacter faecalis</name>
    <dbReference type="NCBI Taxonomy" id="180588"/>
    <lineage>
        <taxon>Bacteria</taxon>
        <taxon>Pseudomonadati</taxon>
        <taxon>Pseudomonadota</taxon>
        <taxon>Gammaproteobacteria</taxon>
        <taxon>Moraxellales</taxon>
        <taxon>Moraxellaceae</taxon>
        <taxon>Psychrobacter</taxon>
    </lineage>
</organism>
<keyword evidence="4" id="KW-1185">Reference proteome</keyword>
<feature type="domain" description="Chlorhexidine efflux transporter" evidence="2">
    <location>
        <begin position="2"/>
        <end position="61"/>
    </location>
</feature>
<comment type="caution">
    <text evidence="3">The sequence shown here is derived from an EMBL/GenBank/DDBJ whole genome shotgun (WGS) entry which is preliminary data.</text>
</comment>
<keyword evidence="1" id="KW-0472">Membrane</keyword>
<dbReference type="InterPro" id="IPR058208">
    <property type="entry name" value="PACE"/>
</dbReference>
<dbReference type="NCBIfam" id="NF033664">
    <property type="entry name" value="PACE_transport"/>
    <property type="match status" value="1"/>
</dbReference>
<protein>
    <submittedName>
        <fullName evidence="3">PACE efflux transporter</fullName>
    </submittedName>
</protein>
<proteinExistence type="predicted"/>
<dbReference type="EMBL" id="JAVAJI010000017">
    <property type="protein sequence ID" value="MDP4545385.1"/>
    <property type="molecule type" value="Genomic_DNA"/>
</dbReference>
<keyword evidence="1" id="KW-0812">Transmembrane</keyword>
<evidence type="ECO:0000259" key="2">
    <source>
        <dbReference type="Pfam" id="PF05232"/>
    </source>
</evidence>
<dbReference type="Pfam" id="PF05232">
    <property type="entry name" value="BTP"/>
    <property type="match status" value="2"/>
</dbReference>
<dbReference type="Proteomes" id="UP001228171">
    <property type="component" value="Unassembled WGS sequence"/>
</dbReference>
<feature type="transmembrane region" description="Helical" evidence="1">
    <location>
        <begin position="99"/>
        <end position="121"/>
    </location>
</feature>
<reference evidence="3 4" key="1">
    <citation type="submission" date="2023-08" db="EMBL/GenBank/DDBJ databases">
        <authorList>
            <person name="Kumar R."/>
        </authorList>
    </citation>
    <scope>NUCLEOTIDE SEQUENCE [LARGE SCALE GENOMIC DNA]</scope>
    <source>
        <strain evidence="3 4">LUR13</strain>
    </source>
</reference>
<name>A0ABT9HJA2_9GAMM</name>
<evidence type="ECO:0000313" key="3">
    <source>
        <dbReference type="EMBL" id="MDP4545385.1"/>
    </source>
</evidence>
<dbReference type="InterPro" id="IPR007896">
    <property type="entry name" value="BTP_bacteria"/>
</dbReference>
<feature type="transmembrane region" description="Helical" evidence="1">
    <location>
        <begin position="37"/>
        <end position="55"/>
    </location>
</feature>
<feature type="domain" description="Chlorhexidine efflux transporter" evidence="2">
    <location>
        <begin position="72"/>
        <end position="134"/>
    </location>
</feature>
<evidence type="ECO:0000313" key="4">
    <source>
        <dbReference type="Proteomes" id="UP001228171"/>
    </source>
</evidence>
<sequence>MRTHRDRIRHAVGFEIIALILSIPIMSYFFSFDIKDISVIAITGSIMATIWNYVFNIAFDKSLIKFTSSTFKTPMIRVLHVLLFEGGLLILYLPMVSWYLGITLLQAFIMDASLVGFYLVYTFSYNWAYDKLFPIQYFKYVENKAAFL</sequence>
<dbReference type="RefSeq" id="WP_193030674.1">
    <property type="nucleotide sequence ID" value="NZ_JAVAJI010000017.1"/>
</dbReference>
<gene>
    <name evidence="3" type="ORF">Q8P09_09895</name>
</gene>
<evidence type="ECO:0000256" key="1">
    <source>
        <dbReference type="SAM" id="Phobius"/>
    </source>
</evidence>
<accession>A0ABT9HJA2</accession>